<dbReference type="STRING" id="765257.A0A0C9Y1U2"/>
<dbReference type="Proteomes" id="UP000054018">
    <property type="component" value="Unassembled WGS sequence"/>
</dbReference>
<organism evidence="1 2">
    <name type="scientific">Pisolithus microcarpus 441</name>
    <dbReference type="NCBI Taxonomy" id="765257"/>
    <lineage>
        <taxon>Eukaryota</taxon>
        <taxon>Fungi</taxon>
        <taxon>Dikarya</taxon>
        <taxon>Basidiomycota</taxon>
        <taxon>Agaricomycotina</taxon>
        <taxon>Agaricomycetes</taxon>
        <taxon>Agaricomycetidae</taxon>
        <taxon>Boletales</taxon>
        <taxon>Sclerodermatineae</taxon>
        <taxon>Pisolithaceae</taxon>
        <taxon>Pisolithus</taxon>
    </lineage>
</organism>
<reference evidence="2" key="2">
    <citation type="submission" date="2015-01" db="EMBL/GenBank/DDBJ databases">
        <title>Evolutionary Origins and Diversification of the Mycorrhizal Mutualists.</title>
        <authorList>
            <consortium name="DOE Joint Genome Institute"/>
            <consortium name="Mycorrhizal Genomics Consortium"/>
            <person name="Kohler A."/>
            <person name="Kuo A."/>
            <person name="Nagy L.G."/>
            <person name="Floudas D."/>
            <person name="Copeland A."/>
            <person name="Barry K.W."/>
            <person name="Cichocki N."/>
            <person name="Veneault-Fourrey C."/>
            <person name="LaButti K."/>
            <person name="Lindquist E.A."/>
            <person name="Lipzen A."/>
            <person name="Lundell T."/>
            <person name="Morin E."/>
            <person name="Murat C."/>
            <person name="Riley R."/>
            <person name="Ohm R."/>
            <person name="Sun H."/>
            <person name="Tunlid A."/>
            <person name="Henrissat B."/>
            <person name="Grigoriev I.V."/>
            <person name="Hibbett D.S."/>
            <person name="Martin F."/>
        </authorList>
    </citation>
    <scope>NUCLEOTIDE SEQUENCE [LARGE SCALE GENOMIC DNA]</scope>
    <source>
        <strain evidence="2">441</strain>
    </source>
</reference>
<name>A0A0C9Y1U2_9AGAM</name>
<proteinExistence type="predicted"/>
<sequence length="94" mass="11225">CTCPCFSIQAQCKMLCYLHNVPYRPYLSQQLTHAFDVYLKILHRVNQKIQVVLNCNTREWRLRNECLACFYHIKDEPKLMFDWLVSIDGNNSLK</sequence>
<feature type="non-terminal residue" evidence="1">
    <location>
        <position position="94"/>
    </location>
</feature>
<gene>
    <name evidence="1" type="ORF">PISMIDRAFT_108953</name>
</gene>
<accession>A0A0C9Y1U2</accession>
<dbReference type="HOGENOM" id="CLU_129436_1_0_1"/>
<evidence type="ECO:0000313" key="2">
    <source>
        <dbReference type="Proteomes" id="UP000054018"/>
    </source>
</evidence>
<evidence type="ECO:0008006" key="3">
    <source>
        <dbReference type="Google" id="ProtNLM"/>
    </source>
</evidence>
<reference evidence="1 2" key="1">
    <citation type="submission" date="2014-04" db="EMBL/GenBank/DDBJ databases">
        <authorList>
            <consortium name="DOE Joint Genome Institute"/>
            <person name="Kuo A."/>
            <person name="Kohler A."/>
            <person name="Costa M.D."/>
            <person name="Nagy L.G."/>
            <person name="Floudas D."/>
            <person name="Copeland A."/>
            <person name="Barry K.W."/>
            <person name="Cichocki N."/>
            <person name="Veneault-Fourrey C."/>
            <person name="LaButti K."/>
            <person name="Lindquist E.A."/>
            <person name="Lipzen A."/>
            <person name="Lundell T."/>
            <person name="Morin E."/>
            <person name="Murat C."/>
            <person name="Sun H."/>
            <person name="Tunlid A."/>
            <person name="Henrissat B."/>
            <person name="Grigoriev I.V."/>
            <person name="Hibbett D.S."/>
            <person name="Martin F."/>
            <person name="Nordberg H.P."/>
            <person name="Cantor M.N."/>
            <person name="Hua S.X."/>
        </authorList>
    </citation>
    <scope>NUCLEOTIDE SEQUENCE [LARGE SCALE GENOMIC DNA]</scope>
    <source>
        <strain evidence="1 2">441</strain>
    </source>
</reference>
<dbReference type="EMBL" id="KN833799">
    <property type="protein sequence ID" value="KIK18700.1"/>
    <property type="molecule type" value="Genomic_DNA"/>
</dbReference>
<evidence type="ECO:0000313" key="1">
    <source>
        <dbReference type="EMBL" id="KIK18700.1"/>
    </source>
</evidence>
<keyword evidence="2" id="KW-1185">Reference proteome</keyword>
<dbReference type="AlphaFoldDB" id="A0A0C9Y1U2"/>
<dbReference type="OrthoDB" id="2665372at2759"/>
<protein>
    <recommendedName>
        <fullName evidence="3">CxC1-like cysteine cluster associated with KDZ transposases domain-containing protein</fullName>
    </recommendedName>
</protein>